<keyword evidence="2" id="KW-0732">Signal</keyword>
<feature type="region of interest" description="Disordered" evidence="1">
    <location>
        <begin position="42"/>
        <end position="92"/>
    </location>
</feature>
<name>A0A9P3GGI9_9APHY</name>
<gene>
    <name evidence="3" type="ORF">PsYK624_106870</name>
</gene>
<dbReference type="EMBL" id="BPQB01000041">
    <property type="protein sequence ID" value="GJE94517.1"/>
    <property type="molecule type" value="Genomic_DNA"/>
</dbReference>
<evidence type="ECO:0000256" key="2">
    <source>
        <dbReference type="SAM" id="SignalP"/>
    </source>
</evidence>
<dbReference type="AlphaFoldDB" id="A0A9P3GGI9"/>
<feature type="chain" id="PRO_5040203971" evidence="2">
    <location>
        <begin position="23"/>
        <end position="198"/>
    </location>
</feature>
<feature type="signal peptide" evidence="2">
    <location>
        <begin position="1"/>
        <end position="22"/>
    </location>
</feature>
<comment type="caution">
    <text evidence="3">The sequence shown here is derived from an EMBL/GenBank/DDBJ whole genome shotgun (WGS) entry which is preliminary data.</text>
</comment>
<reference evidence="3 4" key="1">
    <citation type="submission" date="2021-08" db="EMBL/GenBank/DDBJ databases">
        <title>Draft Genome Sequence of Phanerochaete sordida strain YK-624.</title>
        <authorList>
            <person name="Mori T."/>
            <person name="Dohra H."/>
            <person name="Suzuki T."/>
            <person name="Kawagishi H."/>
            <person name="Hirai H."/>
        </authorList>
    </citation>
    <scope>NUCLEOTIDE SEQUENCE [LARGE SCALE GENOMIC DNA]</scope>
    <source>
        <strain evidence="3 4">YK-624</strain>
    </source>
</reference>
<dbReference type="Proteomes" id="UP000703269">
    <property type="component" value="Unassembled WGS sequence"/>
</dbReference>
<dbReference type="OrthoDB" id="10484571at2759"/>
<evidence type="ECO:0000313" key="3">
    <source>
        <dbReference type="EMBL" id="GJE94517.1"/>
    </source>
</evidence>
<keyword evidence="4" id="KW-1185">Reference proteome</keyword>
<protein>
    <submittedName>
        <fullName evidence="3">Uncharacterized protein</fullName>
    </submittedName>
</protein>
<sequence length="198" mass="20306">MARPSPLLLLVLVCALAEFACAWTEVPLNAAAAPLREMTNAQRLAQGLPPKKPRYRRAGENRLKPSGFVPAPAATSSAAVAPPPAPSSTPACPEATGTITVASADGSLAGFVSAPNEEGLYGYTTNASEAAKFTYSTCAPIPFDITGETTEAENTAYELLGGVQDSRTGCFLVGNVPQTTSLQNLPNPLASVLGLASS</sequence>
<proteinExistence type="predicted"/>
<accession>A0A9P3GGI9</accession>
<evidence type="ECO:0000256" key="1">
    <source>
        <dbReference type="SAM" id="MobiDB-lite"/>
    </source>
</evidence>
<organism evidence="3 4">
    <name type="scientific">Phanerochaete sordida</name>
    <dbReference type="NCBI Taxonomy" id="48140"/>
    <lineage>
        <taxon>Eukaryota</taxon>
        <taxon>Fungi</taxon>
        <taxon>Dikarya</taxon>
        <taxon>Basidiomycota</taxon>
        <taxon>Agaricomycotina</taxon>
        <taxon>Agaricomycetes</taxon>
        <taxon>Polyporales</taxon>
        <taxon>Phanerochaetaceae</taxon>
        <taxon>Phanerochaete</taxon>
    </lineage>
</organism>
<feature type="compositionally biased region" description="Low complexity" evidence="1">
    <location>
        <begin position="69"/>
        <end position="80"/>
    </location>
</feature>
<evidence type="ECO:0000313" key="4">
    <source>
        <dbReference type="Proteomes" id="UP000703269"/>
    </source>
</evidence>